<evidence type="ECO:0000313" key="1">
    <source>
        <dbReference type="EMBL" id="MPC07502.1"/>
    </source>
</evidence>
<reference evidence="1 2" key="1">
    <citation type="submission" date="2019-05" db="EMBL/GenBank/DDBJ databases">
        <title>Another draft genome of Portunus trituberculatus and its Hox gene families provides insights of decapod evolution.</title>
        <authorList>
            <person name="Jeong J.-H."/>
            <person name="Song I."/>
            <person name="Kim S."/>
            <person name="Choi T."/>
            <person name="Kim D."/>
            <person name="Ryu S."/>
            <person name="Kim W."/>
        </authorList>
    </citation>
    <scope>NUCLEOTIDE SEQUENCE [LARGE SCALE GENOMIC DNA]</scope>
    <source>
        <tissue evidence="1">Muscle</tissue>
    </source>
</reference>
<evidence type="ECO:0000313" key="2">
    <source>
        <dbReference type="Proteomes" id="UP000324222"/>
    </source>
</evidence>
<comment type="caution">
    <text evidence="1">The sequence shown here is derived from an EMBL/GenBank/DDBJ whole genome shotgun (WGS) entry which is preliminary data.</text>
</comment>
<dbReference type="EMBL" id="VSRR010000002">
    <property type="protein sequence ID" value="MPC07502.1"/>
    <property type="molecule type" value="Genomic_DNA"/>
</dbReference>
<keyword evidence="2" id="KW-1185">Reference proteome</keyword>
<proteinExistence type="predicted"/>
<gene>
    <name evidence="1" type="ORF">E2C01_000063</name>
</gene>
<accession>A0A5B7CD45</accession>
<name>A0A5B7CD45_PORTR</name>
<dbReference type="AlphaFoldDB" id="A0A5B7CD45"/>
<sequence length="61" mass="7002">MMKYQRRSFLTHVEGRAQECLQLDERQQDLWTAAFFTQPTMPRILNPLTDGRVDGSTSASA</sequence>
<organism evidence="1 2">
    <name type="scientific">Portunus trituberculatus</name>
    <name type="common">Swimming crab</name>
    <name type="synonym">Neptunus trituberculatus</name>
    <dbReference type="NCBI Taxonomy" id="210409"/>
    <lineage>
        <taxon>Eukaryota</taxon>
        <taxon>Metazoa</taxon>
        <taxon>Ecdysozoa</taxon>
        <taxon>Arthropoda</taxon>
        <taxon>Crustacea</taxon>
        <taxon>Multicrustacea</taxon>
        <taxon>Malacostraca</taxon>
        <taxon>Eumalacostraca</taxon>
        <taxon>Eucarida</taxon>
        <taxon>Decapoda</taxon>
        <taxon>Pleocyemata</taxon>
        <taxon>Brachyura</taxon>
        <taxon>Eubrachyura</taxon>
        <taxon>Portunoidea</taxon>
        <taxon>Portunidae</taxon>
        <taxon>Portuninae</taxon>
        <taxon>Portunus</taxon>
    </lineage>
</organism>
<dbReference type="Proteomes" id="UP000324222">
    <property type="component" value="Unassembled WGS sequence"/>
</dbReference>
<protein>
    <submittedName>
        <fullName evidence="1">Uncharacterized protein</fullName>
    </submittedName>
</protein>